<evidence type="ECO:0000313" key="3">
    <source>
        <dbReference type="Proteomes" id="UP000887013"/>
    </source>
</evidence>
<dbReference type="EMBL" id="BMAW01062948">
    <property type="protein sequence ID" value="GFT38037.1"/>
    <property type="molecule type" value="Genomic_DNA"/>
</dbReference>
<sequence length="98" mass="11716">MFPLEKRNPIKSYEEKNFHKSEEEKRTTRVLHGVSDKNKSPAAENRNYIQHVHQESERERGLLYEHLSECCIKFAYKLRSYFQEHRQPSTPHQITACA</sequence>
<dbReference type="Proteomes" id="UP000887013">
    <property type="component" value="Unassembled WGS sequence"/>
</dbReference>
<evidence type="ECO:0000313" key="2">
    <source>
        <dbReference type="EMBL" id="GFT38037.1"/>
    </source>
</evidence>
<evidence type="ECO:0000256" key="1">
    <source>
        <dbReference type="SAM" id="MobiDB-lite"/>
    </source>
</evidence>
<accession>A0A8X6TQZ6</accession>
<organism evidence="2 3">
    <name type="scientific">Nephila pilipes</name>
    <name type="common">Giant wood spider</name>
    <name type="synonym">Nephila maculata</name>
    <dbReference type="NCBI Taxonomy" id="299642"/>
    <lineage>
        <taxon>Eukaryota</taxon>
        <taxon>Metazoa</taxon>
        <taxon>Ecdysozoa</taxon>
        <taxon>Arthropoda</taxon>
        <taxon>Chelicerata</taxon>
        <taxon>Arachnida</taxon>
        <taxon>Araneae</taxon>
        <taxon>Araneomorphae</taxon>
        <taxon>Entelegynae</taxon>
        <taxon>Araneoidea</taxon>
        <taxon>Nephilidae</taxon>
        <taxon>Nephila</taxon>
    </lineage>
</organism>
<keyword evidence="3" id="KW-1185">Reference proteome</keyword>
<gene>
    <name evidence="2" type="ORF">NPIL_202171</name>
</gene>
<proteinExistence type="predicted"/>
<reference evidence="2" key="1">
    <citation type="submission" date="2020-08" db="EMBL/GenBank/DDBJ databases">
        <title>Multicomponent nature underlies the extraordinary mechanical properties of spider dragline silk.</title>
        <authorList>
            <person name="Kono N."/>
            <person name="Nakamura H."/>
            <person name="Mori M."/>
            <person name="Yoshida Y."/>
            <person name="Ohtoshi R."/>
            <person name="Malay A.D."/>
            <person name="Moran D.A.P."/>
            <person name="Tomita M."/>
            <person name="Numata K."/>
            <person name="Arakawa K."/>
        </authorList>
    </citation>
    <scope>NUCLEOTIDE SEQUENCE</scope>
</reference>
<dbReference type="AlphaFoldDB" id="A0A8X6TQZ6"/>
<feature type="region of interest" description="Disordered" evidence="1">
    <location>
        <begin position="1"/>
        <end position="27"/>
    </location>
</feature>
<name>A0A8X6TQZ6_NEPPI</name>
<comment type="caution">
    <text evidence="2">The sequence shown here is derived from an EMBL/GenBank/DDBJ whole genome shotgun (WGS) entry which is preliminary data.</text>
</comment>
<protein>
    <submittedName>
        <fullName evidence="2">Uncharacterized protein</fullName>
    </submittedName>
</protein>